<sequence>MLKMLRFFVIFLLSGVVLAGELKPYNDVNEVLKDLKKSLNLASKIATIDKKNSTRYELLGKAVTLQGIMCRRSEISQFVIVQKAFEILRHNHGEINSDYIVFTENCRNMFGLYE</sequence>
<dbReference type="RefSeq" id="WP_034571217.1">
    <property type="nucleotide sequence ID" value="NZ_JRMP02000005.1"/>
</dbReference>
<dbReference type="AlphaFoldDB" id="A0A347VPI0"/>
<reference evidence="2 3" key="2">
    <citation type="journal article" date="2016" name="Infect. Immun.">
        <title>Helicobacter saguini, a Novel Helicobacter Isolated from Cotton-Top Tamarins with Ulcerative Colitis, Has Proinflammatory Properties and Induces Typhlocolitis and Dysplasia in Gnotobiotic IL-10-/- Mice.</title>
        <authorList>
            <person name="Shen Z."/>
            <person name="Mannion A."/>
            <person name="Whary M.T."/>
            <person name="Muthupalani S."/>
            <person name="Sheh A."/>
            <person name="Feng Y."/>
            <person name="Gong G."/>
            <person name="Vandamme P."/>
            <person name="Holcombe H.R."/>
            <person name="Paster B.J."/>
            <person name="Fox J.G."/>
        </authorList>
    </citation>
    <scope>NUCLEOTIDE SEQUENCE [LARGE SCALE GENOMIC DNA]</scope>
    <source>
        <strain evidence="2 3">MIT 97-6194</strain>
    </source>
</reference>
<evidence type="ECO:0000313" key="2">
    <source>
        <dbReference type="EMBL" id="TLD94788.1"/>
    </source>
</evidence>
<evidence type="ECO:0000313" key="4">
    <source>
        <dbReference type="Proteomes" id="UP000477070"/>
    </source>
</evidence>
<evidence type="ECO:0000313" key="1">
    <source>
        <dbReference type="EMBL" id="MWV70553.1"/>
    </source>
</evidence>
<dbReference type="EMBL" id="JRMP02000005">
    <property type="protein sequence ID" value="TLD94788.1"/>
    <property type="molecule type" value="Genomic_DNA"/>
</dbReference>
<gene>
    <name evidence="1" type="ORF">DCO61_11260</name>
    <name evidence="2" type="ORF">LS64_004620</name>
</gene>
<proteinExistence type="predicted"/>
<dbReference type="EMBL" id="QBIU01000002">
    <property type="protein sequence ID" value="MWV70553.1"/>
    <property type="molecule type" value="Genomic_DNA"/>
</dbReference>
<evidence type="ECO:0000313" key="3">
    <source>
        <dbReference type="Proteomes" id="UP000029714"/>
    </source>
</evidence>
<name>A0A347VPI0_9HELI</name>
<reference evidence="2 3" key="1">
    <citation type="journal article" date="2014" name="Genome Announc.">
        <title>Draft genome sequences of eight enterohepatic helicobacter species isolated from both laboratory and wild rodents.</title>
        <authorList>
            <person name="Sheh A."/>
            <person name="Shen Z."/>
            <person name="Fox J.G."/>
        </authorList>
    </citation>
    <scope>NUCLEOTIDE SEQUENCE [LARGE SCALE GENOMIC DNA]</scope>
    <source>
        <strain evidence="2 3">MIT 97-6194</strain>
    </source>
</reference>
<accession>A0A347VPI0</accession>
<reference evidence="2" key="3">
    <citation type="submission" date="2018-04" db="EMBL/GenBank/DDBJ databases">
        <authorList>
            <person name="Sheh A."/>
            <person name="Shen Z."/>
            <person name="Mannion A.J."/>
            <person name="Fox J.G."/>
        </authorList>
    </citation>
    <scope>NUCLEOTIDE SEQUENCE</scope>
    <source>
        <strain evidence="2">MIT 97-6194</strain>
    </source>
</reference>
<protein>
    <submittedName>
        <fullName evidence="2">Uncharacterized protein</fullName>
    </submittedName>
</protein>
<dbReference type="Proteomes" id="UP000477070">
    <property type="component" value="Unassembled WGS sequence"/>
</dbReference>
<reference evidence="1 4" key="4">
    <citation type="submission" date="2019-12" db="EMBL/GenBank/DDBJ databases">
        <title>Multi-Generational Helicobacter saguini Isolates.</title>
        <authorList>
            <person name="Mannion A."/>
            <person name="Shen Z."/>
            <person name="Fox J.G."/>
        </authorList>
    </citation>
    <scope>NUCLEOTIDE SEQUENCE [LARGE SCALE GENOMIC DNA]</scope>
    <source>
        <strain evidence="1">16-048</strain>
        <strain evidence="4">16-048 (F4)</strain>
    </source>
</reference>
<organism evidence="2 3">
    <name type="scientific">Helicobacter saguini</name>
    <dbReference type="NCBI Taxonomy" id="1548018"/>
    <lineage>
        <taxon>Bacteria</taxon>
        <taxon>Pseudomonadati</taxon>
        <taxon>Campylobacterota</taxon>
        <taxon>Epsilonproteobacteria</taxon>
        <taxon>Campylobacterales</taxon>
        <taxon>Helicobacteraceae</taxon>
        <taxon>Helicobacter</taxon>
    </lineage>
</organism>
<keyword evidence="3" id="KW-1185">Reference proteome</keyword>
<comment type="caution">
    <text evidence="2">The sequence shown here is derived from an EMBL/GenBank/DDBJ whole genome shotgun (WGS) entry which is preliminary data.</text>
</comment>
<dbReference type="Proteomes" id="UP000029714">
    <property type="component" value="Unassembled WGS sequence"/>
</dbReference>